<dbReference type="EMBL" id="CP002689">
    <property type="protein sequence ID" value="AEE13138.1"/>
    <property type="molecule type" value="Genomic_DNA"/>
</dbReference>
<dbReference type="InterPro" id="IPR025921">
    <property type="entry name" value="HmuY"/>
</dbReference>
<evidence type="ECO:0008006" key="5">
    <source>
        <dbReference type="Google" id="ProtNLM"/>
    </source>
</evidence>
<dbReference type="AlphaFoldDB" id="F4KLQ3"/>
<dbReference type="RefSeq" id="WP_013760568.1">
    <property type="nucleotide sequence ID" value="NC_015501.1"/>
</dbReference>
<dbReference type="OrthoDB" id="1100343at2"/>
<evidence type="ECO:0000256" key="2">
    <source>
        <dbReference type="SAM" id="SignalP"/>
    </source>
</evidence>
<sequence length="222" mass="24405">MKKTILLSLAALMTLLLCASCDKDNNKPKPNPSQGEWVTKKIVVDASDYTKWVYINFAKGEVVSVSAPETDLSWDLGLHRYDFKTNGGTSGKGKGAAARSTQQDIKADIPTPKDSEWTLDREGMLLMRFGANQEGKHDMEYKKQSANFLLTSEPKGDGKPGYLNKGIISMAGMPPTVTIDPSVYLVRSAAGEIVRIRVLDYQSATKKTGHITLEYAMQANKK</sequence>
<feature type="chain" id="PRO_5003315771" description="HmuY protein" evidence="2">
    <location>
        <begin position="20"/>
        <end position="222"/>
    </location>
</feature>
<feature type="signal peptide" evidence="2">
    <location>
        <begin position="1"/>
        <end position="19"/>
    </location>
</feature>
<evidence type="ECO:0000256" key="1">
    <source>
        <dbReference type="SAM" id="MobiDB-lite"/>
    </source>
</evidence>
<reference evidence="4" key="1">
    <citation type="submission" date="2011-04" db="EMBL/GenBank/DDBJ databases">
        <title>The complete genome of Porphyromonas asaccharolytica DSM 20707.</title>
        <authorList>
            <person name="Lucas S."/>
            <person name="Han J."/>
            <person name="Lapidus A."/>
            <person name="Bruce D."/>
            <person name="Goodwin L."/>
            <person name="Pitluck S."/>
            <person name="Peters L."/>
            <person name="Kyrpides N."/>
            <person name="Mavromatis K."/>
            <person name="Ivanova N."/>
            <person name="Ovchinnikova G."/>
            <person name="Pagani I."/>
            <person name="Lu M."/>
            <person name="Detter J.C."/>
            <person name="Tapia R."/>
            <person name="Han C."/>
            <person name="Land M."/>
            <person name="Hauser L."/>
            <person name="Markowitz V."/>
            <person name="Cheng J.-F."/>
            <person name="Hugenholtz P."/>
            <person name="Woyke T."/>
            <person name="Wu D."/>
            <person name="Gronow S."/>
            <person name="Wellnitz S."/>
            <person name="Brambilla E."/>
            <person name="Klenk H.-P."/>
            <person name="Eisen J.A."/>
        </authorList>
    </citation>
    <scope>NUCLEOTIDE SEQUENCE [LARGE SCALE GENOMIC DNA]</scope>
    <source>
        <strain evidence="4">ATCC 25260 / DSM 20707 / VPI 4198</strain>
    </source>
</reference>
<dbReference type="Proteomes" id="UP000006545">
    <property type="component" value="Chromosome"/>
</dbReference>
<gene>
    <name evidence="3" type="ordered locus">Poras_1196</name>
</gene>
<dbReference type="CDD" id="cd12105">
    <property type="entry name" value="HmuY"/>
    <property type="match status" value="1"/>
</dbReference>
<dbReference type="STRING" id="879243.Poras_1196"/>
<protein>
    <recommendedName>
        <fullName evidence="5">HmuY protein</fullName>
    </recommendedName>
</protein>
<feature type="region of interest" description="Disordered" evidence="1">
    <location>
        <begin position="89"/>
        <end position="113"/>
    </location>
</feature>
<name>F4KLQ3_PORAD</name>
<dbReference type="KEGG" id="pah:Poras_1196"/>
<dbReference type="Pfam" id="PF14064">
    <property type="entry name" value="HmuY"/>
    <property type="match status" value="1"/>
</dbReference>
<organism evidence="3 4">
    <name type="scientific">Porphyromonas asaccharolytica (strain ATCC 25260 / DSM 20707 / BCRC 10618 / CCUG 7834 / JCM 6326 / LMG 13178 / VPI 4198 / B440)</name>
    <name type="common">Bacteroides asaccharolyticus</name>
    <dbReference type="NCBI Taxonomy" id="879243"/>
    <lineage>
        <taxon>Bacteria</taxon>
        <taxon>Pseudomonadati</taxon>
        <taxon>Bacteroidota</taxon>
        <taxon>Bacteroidia</taxon>
        <taxon>Bacteroidales</taxon>
        <taxon>Porphyromonadaceae</taxon>
        <taxon>Porphyromonas</taxon>
    </lineage>
</organism>
<accession>F4KLQ3</accession>
<keyword evidence="2" id="KW-0732">Signal</keyword>
<proteinExistence type="predicted"/>
<dbReference type="HOGENOM" id="CLU_094559_0_0_10"/>
<evidence type="ECO:0000313" key="4">
    <source>
        <dbReference type="Proteomes" id="UP000006545"/>
    </source>
</evidence>
<dbReference type="eggNOG" id="ENOG5032TFJ">
    <property type="taxonomic scope" value="Bacteria"/>
</dbReference>
<evidence type="ECO:0000313" key="3">
    <source>
        <dbReference type="EMBL" id="AEE13138.1"/>
    </source>
</evidence>
<keyword evidence="4" id="KW-1185">Reference proteome</keyword>